<dbReference type="PANTHER" id="PTHR47099">
    <property type="entry name" value="METHYLCOBAMIDE:COM METHYLTRANSFERASE MTBA"/>
    <property type="match status" value="1"/>
</dbReference>
<dbReference type="GO" id="GO:0006779">
    <property type="term" value="P:porphyrin-containing compound biosynthetic process"/>
    <property type="evidence" value="ECO:0007669"/>
    <property type="project" value="InterPro"/>
</dbReference>
<organism evidence="2 3">
    <name type="scientific">Clostridium thermosuccinogenes</name>
    <dbReference type="NCBI Taxonomy" id="84032"/>
    <lineage>
        <taxon>Bacteria</taxon>
        <taxon>Bacillati</taxon>
        <taxon>Bacillota</taxon>
        <taxon>Clostridia</taxon>
        <taxon>Eubacteriales</taxon>
        <taxon>Clostridiaceae</taxon>
        <taxon>Clostridium</taxon>
    </lineage>
</organism>
<dbReference type="KEGG" id="cthd:CDO33_16885"/>
<dbReference type="Proteomes" id="UP000236151">
    <property type="component" value="Unassembled WGS sequence"/>
</dbReference>
<feature type="domain" description="Uroporphyrinogen decarboxylase (URO-D)" evidence="1">
    <location>
        <begin position="81"/>
        <end position="285"/>
    </location>
</feature>
<gene>
    <name evidence="2" type="ORF">CDQ84_00895</name>
</gene>
<evidence type="ECO:0000259" key="1">
    <source>
        <dbReference type="Pfam" id="PF01208"/>
    </source>
</evidence>
<reference evidence="2 3" key="1">
    <citation type="submission" date="2017-06" db="EMBL/GenBank/DDBJ databases">
        <title>Investigating the central metabolism of Clostridium thermosuccinogenes.</title>
        <authorList>
            <person name="Koendjbiharie J.G."/>
            <person name="van Kranenburg R."/>
        </authorList>
    </citation>
    <scope>NUCLEOTIDE SEQUENCE [LARGE SCALE GENOMIC DNA]</scope>
    <source>
        <strain evidence="2 3">DSM 5806</strain>
    </source>
</reference>
<comment type="caution">
    <text evidence="2">The sequence shown here is derived from an EMBL/GenBank/DDBJ whole genome shotgun (WGS) entry which is preliminary data.</text>
</comment>
<dbReference type="InterPro" id="IPR038071">
    <property type="entry name" value="UROD/MetE-like_sf"/>
</dbReference>
<dbReference type="SUPFAM" id="SSF51726">
    <property type="entry name" value="UROD/MetE-like"/>
    <property type="match status" value="1"/>
</dbReference>
<protein>
    <recommendedName>
        <fullName evidence="1">Uroporphyrinogen decarboxylase (URO-D) domain-containing protein</fullName>
    </recommendedName>
</protein>
<dbReference type="Pfam" id="PF01208">
    <property type="entry name" value="URO-D"/>
    <property type="match status" value="1"/>
</dbReference>
<accession>A0A2K2FS30</accession>
<name>A0A2K2FS30_9CLOT</name>
<dbReference type="RefSeq" id="WP_103079825.1">
    <property type="nucleotide sequence ID" value="NZ_CP021850.1"/>
</dbReference>
<dbReference type="EMBL" id="NIOJ01000001">
    <property type="protein sequence ID" value="PNU01596.1"/>
    <property type="molecule type" value="Genomic_DNA"/>
</dbReference>
<dbReference type="GO" id="GO:0004853">
    <property type="term" value="F:uroporphyrinogen decarboxylase activity"/>
    <property type="evidence" value="ECO:0007669"/>
    <property type="project" value="InterPro"/>
</dbReference>
<evidence type="ECO:0000313" key="3">
    <source>
        <dbReference type="Proteomes" id="UP000236151"/>
    </source>
</evidence>
<dbReference type="Gene3D" id="3.20.20.210">
    <property type="match status" value="1"/>
</dbReference>
<evidence type="ECO:0000313" key="2">
    <source>
        <dbReference type="EMBL" id="PNU01596.1"/>
    </source>
</evidence>
<dbReference type="InterPro" id="IPR052024">
    <property type="entry name" value="Methanogen_methyltrans"/>
</dbReference>
<proteinExistence type="predicted"/>
<dbReference type="InterPro" id="IPR000257">
    <property type="entry name" value="Uroporphyrinogen_deCOase"/>
</dbReference>
<dbReference type="OrthoDB" id="9780425at2"/>
<sequence length="356" mass="41061">MMLKNYLLIDDKNLARFDELYRDYKRMYEDPDNCSPKFIIRTPVKLSSTVRERVEDPIAMLKAELDILRSHIEIGDDRVPSVRVQFGTAQVAAAFGCRMHVFENSLPAAGNHVVKSIEDIYKLRKPALDSGWYGKLKEFTEIFKENLPPGVHIQHPDIQSPFNNAYMIRGNDIFLDFYDDADAVGYLLDVVTDYMIELVPYLKNMISDDREWFFDWGAMWKGAARISNCSLHMISPEFYTKHILPRDKKLLKAIGGGRIHYCGTSDKVMDQMFKIDDLAGFDYDANHHNLWDICDKIPKNITLLQWGDPPEAQQSTVERLLKGDWPKKRNIIIEAQAGSIEEGRELLKRLRASVPD</sequence>
<dbReference type="AlphaFoldDB" id="A0A2K2FS30"/>
<dbReference type="PANTHER" id="PTHR47099:SF1">
    <property type="entry name" value="METHYLCOBAMIDE:COM METHYLTRANSFERASE MTBA"/>
    <property type="match status" value="1"/>
</dbReference>
<keyword evidence="3" id="KW-1185">Reference proteome</keyword>